<dbReference type="InterPro" id="IPR047666">
    <property type="entry name" value="ANR_neg_reg"/>
</dbReference>
<evidence type="ECO:0008006" key="3">
    <source>
        <dbReference type="Google" id="ProtNLM"/>
    </source>
</evidence>
<dbReference type="Pfam" id="PF06069">
    <property type="entry name" value="PerC"/>
    <property type="match status" value="1"/>
</dbReference>
<dbReference type="STRING" id="2034155.BMI79_00685"/>
<gene>
    <name evidence="1" type="ORF">BMI79_00685</name>
</gene>
<comment type="caution">
    <text evidence="1">The sequence shown here is derived from an EMBL/GenBank/DDBJ whole genome shotgun (WGS) entry which is preliminary data.</text>
</comment>
<protein>
    <recommendedName>
        <fullName evidence="3">ANR family transcriptional regulator</fullName>
    </recommendedName>
</protein>
<evidence type="ECO:0000313" key="2">
    <source>
        <dbReference type="Proteomes" id="UP000216021"/>
    </source>
</evidence>
<dbReference type="RefSeq" id="WP_076939921.1">
    <property type="nucleotide sequence ID" value="NZ_MOXD01000001.1"/>
</dbReference>
<proteinExistence type="predicted"/>
<accession>A0A1S8CR03</accession>
<name>A0A1S8CR03_9GAMM</name>
<organism evidence="1 2">
    <name type="scientific">Serratia oryzae</name>
    <dbReference type="NCBI Taxonomy" id="2034155"/>
    <lineage>
        <taxon>Bacteria</taxon>
        <taxon>Pseudomonadati</taxon>
        <taxon>Pseudomonadota</taxon>
        <taxon>Gammaproteobacteria</taxon>
        <taxon>Enterobacterales</taxon>
        <taxon>Yersiniaceae</taxon>
        <taxon>Serratia</taxon>
    </lineage>
</organism>
<evidence type="ECO:0000313" key="1">
    <source>
        <dbReference type="EMBL" id="OMQ26878.1"/>
    </source>
</evidence>
<dbReference type="OrthoDB" id="6456693at2"/>
<dbReference type="EMBL" id="MOXD01000001">
    <property type="protein sequence ID" value="OMQ26878.1"/>
    <property type="molecule type" value="Genomic_DNA"/>
</dbReference>
<dbReference type="NCBIfam" id="NF033650">
    <property type="entry name" value="ANR_neg_reg"/>
    <property type="match status" value="1"/>
</dbReference>
<dbReference type="AlphaFoldDB" id="A0A1S8CR03"/>
<dbReference type="Proteomes" id="UP000216021">
    <property type="component" value="Unassembled WGS sequence"/>
</dbReference>
<dbReference type="InterPro" id="IPR024684">
    <property type="entry name" value="Tscrpt_act_PerC/SfV_Orf40"/>
</dbReference>
<reference evidence="1 2" key="1">
    <citation type="submission" date="2016-11" db="EMBL/GenBank/DDBJ databases">
        <title>Rahnella oryzae sp. nov., isolated from rice root.</title>
        <authorList>
            <person name="Zhang X.-X."/>
            <person name="Zhang J."/>
        </authorList>
    </citation>
    <scope>NUCLEOTIDE SEQUENCE [LARGE SCALE GENOMIC DNA]</scope>
    <source>
        <strain evidence="1 2">J11-6</strain>
    </source>
</reference>
<sequence>MAFENHDSPLYFRVAREAAQIEREGDYRRAAKVWVKACRLSRNTKNQAWSENRSDFCIAQIAREKFKEGVSHALTT</sequence>
<keyword evidence="2" id="KW-1185">Reference proteome</keyword>